<sequence>MRKMEVDTGATFSLIGYSTWLRYKAPQQGLLPSTIKMRPWGQETDVRAAGVMKLEVWVQGEPTPKQLELLVMQQNGPSLIGRNWFPELGITMKLPQLQDEEQKRKSKGNIVNKVPRVISPGLGRFKGEPIHVSMQEDAVPKQHAARSVPYALLEKTDRALDSLEKNGVIEKVLSSDWAHPVVIVDKGDEVRICADLSLSLNPQAKRADFPLPKADDLRTKVKPGYHISRFDLKDAYLQFELDEESSMLMVINTHRGRFRFRRLPPEVEFLGFLFTKSGIKPTTDKIRALVEMPYPETREELQAYLGLLKKGVKFDFDEKCRKAVDYAKGVMSKKPCLAFYDANLPVVVACDGSRKGIGAVLSHVINHEEEVEIEALSVVWAVKKFRQFLWGRPFTLVTDHKPLLGIFGRAKGINEDLPIKLKRLPLKNEEGEEEELEVADYKIAFMECFQKDKLLTLEQLKNETEKDEQLVQVKKSILQGRAIVPRNLRDAALDALHLVHFGIAKMKSLARSYFWWPGLEGDIEALAASCEPCLLVIKSPNKSLVIPWSIAHGAESTWTILS</sequence>
<protein>
    <recommendedName>
        <fullName evidence="1">RNA-directed DNA polymerase</fullName>
        <ecNumber evidence="1">2.7.7.49</ecNumber>
    </recommendedName>
</protein>
<dbReference type="InterPro" id="IPR043128">
    <property type="entry name" value="Rev_trsase/Diguanyl_cyclase"/>
</dbReference>
<evidence type="ECO:0000256" key="8">
    <source>
        <dbReference type="ARBA" id="ARBA00023268"/>
    </source>
</evidence>
<dbReference type="InterPro" id="IPR041373">
    <property type="entry name" value="RT_RNaseH"/>
</dbReference>
<keyword evidence="7" id="KW-0695">RNA-directed DNA polymerase</keyword>
<dbReference type="InterPro" id="IPR050951">
    <property type="entry name" value="Retrovirus_Pol_polyprotein"/>
</dbReference>
<evidence type="ECO:0000256" key="3">
    <source>
        <dbReference type="ARBA" id="ARBA00022695"/>
    </source>
</evidence>
<dbReference type="SUPFAM" id="SSF50630">
    <property type="entry name" value="Acid proteases"/>
    <property type="match status" value="1"/>
</dbReference>
<feature type="domain" description="Integrase zinc-binding" evidence="11">
    <location>
        <begin position="484"/>
        <end position="534"/>
    </location>
</feature>
<dbReference type="EC" id="2.7.7.49" evidence="1"/>
<dbReference type="EMBL" id="CADEPI010000463">
    <property type="protein sequence ID" value="CAB3386219.1"/>
    <property type="molecule type" value="Genomic_DNA"/>
</dbReference>
<gene>
    <name evidence="12" type="ORF">CLODIP_2_CD07353</name>
</gene>
<accession>A0A8S1DZT9</accession>
<evidence type="ECO:0000256" key="6">
    <source>
        <dbReference type="ARBA" id="ARBA00022801"/>
    </source>
</evidence>
<dbReference type="Gene3D" id="3.30.70.270">
    <property type="match status" value="1"/>
</dbReference>
<feature type="domain" description="Reverse transcriptase/retrotransposon-derived protein RNase H-like" evidence="10">
    <location>
        <begin position="316"/>
        <end position="369"/>
    </location>
</feature>
<evidence type="ECO:0000256" key="7">
    <source>
        <dbReference type="ARBA" id="ARBA00022918"/>
    </source>
</evidence>
<proteinExistence type="predicted"/>
<comment type="caution">
    <text evidence="12">The sequence shown here is derived from an EMBL/GenBank/DDBJ whole genome shotgun (WGS) entry which is preliminary data.</text>
</comment>
<evidence type="ECO:0000259" key="10">
    <source>
        <dbReference type="Pfam" id="PF17919"/>
    </source>
</evidence>
<dbReference type="AlphaFoldDB" id="A0A8S1DZT9"/>
<dbReference type="InterPro" id="IPR021109">
    <property type="entry name" value="Peptidase_aspartic_dom_sf"/>
</dbReference>
<dbReference type="Proteomes" id="UP000494165">
    <property type="component" value="Unassembled WGS sequence"/>
</dbReference>
<evidence type="ECO:0000313" key="13">
    <source>
        <dbReference type="Proteomes" id="UP000494165"/>
    </source>
</evidence>
<dbReference type="InterPro" id="IPR041577">
    <property type="entry name" value="RT_RNaseH_2"/>
</dbReference>
<keyword evidence="8" id="KW-0511">Multifunctional enzyme</keyword>
<evidence type="ECO:0000256" key="4">
    <source>
        <dbReference type="ARBA" id="ARBA00022722"/>
    </source>
</evidence>
<dbReference type="Pfam" id="PF17917">
    <property type="entry name" value="RT_RNaseH"/>
    <property type="match status" value="1"/>
</dbReference>
<organism evidence="12 13">
    <name type="scientific">Cloeon dipterum</name>
    <dbReference type="NCBI Taxonomy" id="197152"/>
    <lineage>
        <taxon>Eukaryota</taxon>
        <taxon>Metazoa</taxon>
        <taxon>Ecdysozoa</taxon>
        <taxon>Arthropoda</taxon>
        <taxon>Hexapoda</taxon>
        <taxon>Insecta</taxon>
        <taxon>Pterygota</taxon>
        <taxon>Palaeoptera</taxon>
        <taxon>Ephemeroptera</taxon>
        <taxon>Pisciforma</taxon>
        <taxon>Baetidae</taxon>
        <taxon>Cloeon</taxon>
    </lineage>
</organism>
<evidence type="ECO:0000256" key="2">
    <source>
        <dbReference type="ARBA" id="ARBA00022679"/>
    </source>
</evidence>
<evidence type="ECO:0000313" key="12">
    <source>
        <dbReference type="EMBL" id="CAB3386219.1"/>
    </source>
</evidence>
<dbReference type="PANTHER" id="PTHR37984:SF5">
    <property type="entry name" value="PROTEIN NYNRIN-LIKE"/>
    <property type="match status" value="1"/>
</dbReference>
<dbReference type="PANTHER" id="PTHR37984">
    <property type="entry name" value="PROTEIN CBG26694"/>
    <property type="match status" value="1"/>
</dbReference>
<keyword evidence="4" id="KW-0540">Nuclease</keyword>
<dbReference type="Pfam" id="PF17921">
    <property type="entry name" value="Integrase_H2C2"/>
    <property type="match status" value="1"/>
</dbReference>
<keyword evidence="2" id="KW-0808">Transferase</keyword>
<reference evidence="12 13" key="1">
    <citation type="submission" date="2020-04" db="EMBL/GenBank/DDBJ databases">
        <authorList>
            <person name="Alioto T."/>
            <person name="Alioto T."/>
            <person name="Gomez Garrido J."/>
        </authorList>
    </citation>
    <scope>NUCLEOTIDE SEQUENCE [LARGE SCALE GENOMIC DNA]</scope>
</reference>
<dbReference type="OrthoDB" id="5978043at2759"/>
<dbReference type="Pfam" id="PF17919">
    <property type="entry name" value="RT_RNaseH_2"/>
    <property type="match status" value="1"/>
</dbReference>
<keyword evidence="6" id="KW-0378">Hydrolase</keyword>
<evidence type="ECO:0000259" key="9">
    <source>
        <dbReference type="Pfam" id="PF17917"/>
    </source>
</evidence>
<dbReference type="SUPFAM" id="SSF56672">
    <property type="entry name" value="DNA/RNA polymerases"/>
    <property type="match status" value="1"/>
</dbReference>
<name>A0A8S1DZT9_9INSE</name>
<dbReference type="GO" id="GO:0016787">
    <property type="term" value="F:hydrolase activity"/>
    <property type="evidence" value="ECO:0007669"/>
    <property type="project" value="UniProtKB-KW"/>
</dbReference>
<keyword evidence="5" id="KW-0255">Endonuclease</keyword>
<dbReference type="GO" id="GO:0004519">
    <property type="term" value="F:endonuclease activity"/>
    <property type="evidence" value="ECO:0007669"/>
    <property type="project" value="UniProtKB-KW"/>
</dbReference>
<dbReference type="InterPro" id="IPR041588">
    <property type="entry name" value="Integrase_H2C2"/>
</dbReference>
<evidence type="ECO:0000259" key="11">
    <source>
        <dbReference type="Pfam" id="PF17921"/>
    </source>
</evidence>
<keyword evidence="3" id="KW-0548">Nucleotidyltransferase</keyword>
<dbReference type="Gene3D" id="3.10.10.10">
    <property type="entry name" value="HIV Type 1 Reverse Transcriptase, subunit A, domain 1"/>
    <property type="match status" value="1"/>
</dbReference>
<evidence type="ECO:0000256" key="1">
    <source>
        <dbReference type="ARBA" id="ARBA00012493"/>
    </source>
</evidence>
<dbReference type="Gene3D" id="1.10.340.70">
    <property type="match status" value="1"/>
</dbReference>
<dbReference type="InterPro" id="IPR043502">
    <property type="entry name" value="DNA/RNA_pol_sf"/>
</dbReference>
<feature type="domain" description="Reverse transcriptase RNase H-like" evidence="9">
    <location>
        <begin position="371"/>
        <end position="409"/>
    </location>
</feature>
<evidence type="ECO:0000256" key="5">
    <source>
        <dbReference type="ARBA" id="ARBA00022759"/>
    </source>
</evidence>
<dbReference type="GO" id="GO:0003964">
    <property type="term" value="F:RNA-directed DNA polymerase activity"/>
    <property type="evidence" value="ECO:0007669"/>
    <property type="project" value="UniProtKB-KW"/>
</dbReference>
<keyword evidence="13" id="KW-1185">Reference proteome</keyword>